<reference evidence="2" key="1">
    <citation type="journal article" date="2014" name="Proc. Natl. Acad. Sci. U.S.A.">
        <title>Extensive sampling of basidiomycete genomes demonstrates inadequacy of the white-rot/brown-rot paradigm for wood decay fungi.</title>
        <authorList>
            <person name="Riley R."/>
            <person name="Salamov A.A."/>
            <person name="Brown D.W."/>
            <person name="Nagy L.G."/>
            <person name="Floudas D."/>
            <person name="Held B.W."/>
            <person name="Levasseur A."/>
            <person name="Lombard V."/>
            <person name="Morin E."/>
            <person name="Otillar R."/>
            <person name="Lindquist E.A."/>
            <person name="Sun H."/>
            <person name="LaButti K.M."/>
            <person name="Schmutz J."/>
            <person name="Jabbour D."/>
            <person name="Luo H."/>
            <person name="Baker S.E."/>
            <person name="Pisabarro A.G."/>
            <person name="Walton J.D."/>
            <person name="Blanchette R.A."/>
            <person name="Henrissat B."/>
            <person name="Martin F."/>
            <person name="Cullen D."/>
            <person name="Hibbett D.S."/>
            <person name="Grigoriev I.V."/>
        </authorList>
    </citation>
    <scope>NUCLEOTIDE SEQUENCE [LARGE SCALE GENOMIC DNA]</scope>
    <source>
        <strain evidence="2">MUCL 33604</strain>
    </source>
</reference>
<accession>A0A067PLS1</accession>
<organism evidence="1 2">
    <name type="scientific">Jaapia argillacea MUCL 33604</name>
    <dbReference type="NCBI Taxonomy" id="933084"/>
    <lineage>
        <taxon>Eukaryota</taxon>
        <taxon>Fungi</taxon>
        <taxon>Dikarya</taxon>
        <taxon>Basidiomycota</taxon>
        <taxon>Agaricomycotina</taxon>
        <taxon>Agaricomycetes</taxon>
        <taxon>Agaricomycetidae</taxon>
        <taxon>Jaapiales</taxon>
        <taxon>Jaapiaceae</taxon>
        <taxon>Jaapia</taxon>
    </lineage>
</organism>
<dbReference type="AlphaFoldDB" id="A0A067PLS1"/>
<dbReference type="EMBL" id="KL197744">
    <property type="protein sequence ID" value="KDQ51927.1"/>
    <property type="molecule type" value="Genomic_DNA"/>
</dbReference>
<evidence type="ECO:0000313" key="1">
    <source>
        <dbReference type="EMBL" id="KDQ51927.1"/>
    </source>
</evidence>
<proteinExistence type="predicted"/>
<sequence length="56" mass="6191">PTNEPKRSEPRKSELSRKVDSRSILTRLLATPCPMTVGEVVGLSKDIASELQDLLK</sequence>
<feature type="non-terminal residue" evidence="1">
    <location>
        <position position="56"/>
    </location>
</feature>
<dbReference type="Proteomes" id="UP000027265">
    <property type="component" value="Unassembled WGS sequence"/>
</dbReference>
<protein>
    <submittedName>
        <fullName evidence="1">Uncharacterized protein</fullName>
    </submittedName>
</protein>
<evidence type="ECO:0000313" key="2">
    <source>
        <dbReference type="Proteomes" id="UP000027265"/>
    </source>
</evidence>
<name>A0A067PLS1_9AGAM</name>
<dbReference type="InParanoid" id="A0A067PLS1"/>
<feature type="non-terminal residue" evidence="1">
    <location>
        <position position="1"/>
    </location>
</feature>
<keyword evidence="2" id="KW-1185">Reference proteome</keyword>
<gene>
    <name evidence="1" type="ORF">JAAARDRAFT_84714</name>
</gene>
<dbReference type="HOGENOM" id="CLU_3019882_0_0_1"/>
<dbReference type="OrthoDB" id="5535068at2759"/>